<evidence type="ECO:0000313" key="1">
    <source>
        <dbReference type="EMBL" id="CAB4219106.1"/>
    </source>
</evidence>
<proteinExistence type="predicted"/>
<sequence length="81" mass="9355">MAKKQFTVKHGLAIQADNMAFWKKLLKKKHYAKLEEIVATRNREIKARDGYDVYRGSDISCAVQNLFYTSDECDSLIPVED</sequence>
<name>A0A6J5SVT0_9CAUD</name>
<dbReference type="EMBL" id="LR797474">
    <property type="protein sequence ID" value="CAB4219106.1"/>
    <property type="molecule type" value="Genomic_DNA"/>
</dbReference>
<accession>A0A6J5SVT0</accession>
<organism evidence="1">
    <name type="scientific">uncultured Caudovirales phage</name>
    <dbReference type="NCBI Taxonomy" id="2100421"/>
    <lineage>
        <taxon>Viruses</taxon>
        <taxon>Duplodnaviria</taxon>
        <taxon>Heunggongvirae</taxon>
        <taxon>Uroviricota</taxon>
        <taxon>Caudoviricetes</taxon>
        <taxon>Peduoviridae</taxon>
        <taxon>Maltschvirus</taxon>
        <taxon>Maltschvirus maltsch</taxon>
    </lineage>
</organism>
<reference evidence="1" key="1">
    <citation type="submission" date="2020-05" db="EMBL/GenBank/DDBJ databases">
        <authorList>
            <person name="Chiriac C."/>
            <person name="Salcher M."/>
            <person name="Ghai R."/>
            <person name="Kavagutti S V."/>
        </authorList>
    </citation>
    <scope>NUCLEOTIDE SEQUENCE</scope>
</reference>
<protein>
    <submittedName>
        <fullName evidence="1">Uncharacterized protein</fullName>
    </submittedName>
</protein>
<gene>
    <name evidence="1" type="ORF">UFOVP1604_189</name>
</gene>